<evidence type="ECO:0000313" key="4">
    <source>
        <dbReference type="EMBL" id="GGI48938.1"/>
    </source>
</evidence>
<accession>A0A917J4L1</accession>
<name>A0A917J4L1_9SPHI</name>
<reference evidence="4" key="1">
    <citation type="journal article" date="2014" name="Int. J. Syst. Evol. Microbiol.">
        <title>Complete genome sequence of Corynebacterium casei LMG S-19264T (=DSM 44701T), isolated from a smear-ripened cheese.</title>
        <authorList>
            <consortium name="US DOE Joint Genome Institute (JGI-PGF)"/>
            <person name="Walter F."/>
            <person name="Albersmeier A."/>
            <person name="Kalinowski J."/>
            <person name="Ruckert C."/>
        </authorList>
    </citation>
    <scope>NUCLEOTIDE SEQUENCE</scope>
    <source>
        <strain evidence="4">CCM 8711</strain>
    </source>
</reference>
<keyword evidence="1 2" id="KW-0732">Signal</keyword>
<evidence type="ECO:0000256" key="2">
    <source>
        <dbReference type="SAM" id="SignalP"/>
    </source>
</evidence>
<evidence type="ECO:0000256" key="1">
    <source>
        <dbReference type="ARBA" id="ARBA00022729"/>
    </source>
</evidence>
<reference evidence="4" key="2">
    <citation type="submission" date="2020-09" db="EMBL/GenBank/DDBJ databases">
        <authorList>
            <person name="Sun Q."/>
            <person name="Sedlacek I."/>
        </authorList>
    </citation>
    <scope>NUCLEOTIDE SEQUENCE</scope>
    <source>
        <strain evidence="4">CCM 8711</strain>
    </source>
</reference>
<feature type="domain" description="Outer membrane protein beta-barrel" evidence="3">
    <location>
        <begin position="9"/>
        <end position="184"/>
    </location>
</feature>
<keyword evidence="5" id="KW-1185">Reference proteome</keyword>
<evidence type="ECO:0000259" key="3">
    <source>
        <dbReference type="Pfam" id="PF13505"/>
    </source>
</evidence>
<feature type="signal peptide" evidence="2">
    <location>
        <begin position="1"/>
        <end position="22"/>
    </location>
</feature>
<dbReference type="RefSeq" id="WP_188412879.1">
    <property type="nucleotide sequence ID" value="NZ_BMDO01000001.1"/>
</dbReference>
<dbReference type="InterPro" id="IPR011250">
    <property type="entry name" value="OMP/PagP_B-barrel"/>
</dbReference>
<gene>
    <name evidence="4" type="ORF">GCM10011425_01500</name>
</gene>
<feature type="chain" id="PRO_5037892683" description="Outer membrane protein beta-barrel domain-containing protein" evidence="2">
    <location>
        <begin position="23"/>
        <end position="186"/>
    </location>
</feature>
<evidence type="ECO:0000313" key="5">
    <source>
        <dbReference type="Proteomes" id="UP000662074"/>
    </source>
</evidence>
<dbReference type="SUPFAM" id="SSF56925">
    <property type="entry name" value="OMPA-like"/>
    <property type="match status" value="1"/>
</dbReference>
<protein>
    <recommendedName>
        <fullName evidence="3">Outer membrane protein beta-barrel domain-containing protein</fullName>
    </recommendedName>
</protein>
<dbReference type="AlphaFoldDB" id="A0A917J4L1"/>
<comment type="caution">
    <text evidence="4">The sequence shown here is derived from an EMBL/GenBank/DDBJ whole genome shotgun (WGS) entry which is preliminary data.</text>
</comment>
<organism evidence="4 5">
    <name type="scientific">Mucilaginibacter galii</name>
    <dbReference type="NCBI Taxonomy" id="2005073"/>
    <lineage>
        <taxon>Bacteria</taxon>
        <taxon>Pseudomonadati</taxon>
        <taxon>Bacteroidota</taxon>
        <taxon>Sphingobacteriia</taxon>
        <taxon>Sphingobacteriales</taxon>
        <taxon>Sphingobacteriaceae</taxon>
        <taxon>Mucilaginibacter</taxon>
    </lineage>
</organism>
<proteinExistence type="predicted"/>
<dbReference type="Proteomes" id="UP000662074">
    <property type="component" value="Unassembled WGS sequence"/>
</dbReference>
<dbReference type="Pfam" id="PF13505">
    <property type="entry name" value="OMP_b-brl"/>
    <property type="match status" value="1"/>
</dbReference>
<sequence>MKNTLRILLLIATVFSVSTVKAQLLGNNERYSQYVYHVNVGVEGLYNINPGSKTYNPGFGVSAKFQYDITQNLGLTFGVGYSVLTADNSRVFGTNPDLRPDLKMVPVKLGAKAYFLPEFYLGGEVGLVYADPYIDSKSQSHLGKTLAPSIGYETNHLDVSFRYENISHHNAYVSFIALRAAYSFNL</sequence>
<dbReference type="InterPro" id="IPR027385">
    <property type="entry name" value="Beta-barrel_OMP"/>
</dbReference>
<dbReference type="EMBL" id="BMDO01000001">
    <property type="protein sequence ID" value="GGI48938.1"/>
    <property type="molecule type" value="Genomic_DNA"/>
</dbReference>